<dbReference type="InterPro" id="IPR029052">
    <property type="entry name" value="Metallo-depent_PP-like"/>
</dbReference>
<dbReference type="PANTHER" id="PTHR32440:SF0">
    <property type="entry name" value="PHOSPHATASE DCR2-RELATED"/>
    <property type="match status" value="1"/>
</dbReference>
<dbReference type="InterPro" id="IPR004843">
    <property type="entry name" value="Calcineurin-like_PHP"/>
</dbReference>
<feature type="region of interest" description="Disordered" evidence="1">
    <location>
        <begin position="39"/>
        <end position="60"/>
    </location>
</feature>
<dbReference type="CDD" id="cd07383">
    <property type="entry name" value="MPP_Dcr2"/>
    <property type="match status" value="1"/>
</dbReference>
<feature type="compositionally biased region" description="Low complexity" evidence="1">
    <location>
        <begin position="39"/>
        <end position="50"/>
    </location>
</feature>
<proteinExistence type="predicted"/>
<dbReference type="OrthoDB" id="9816081at2"/>
<dbReference type="Proteomes" id="UP000560081">
    <property type="component" value="Unassembled WGS sequence"/>
</dbReference>
<protein>
    <recommendedName>
        <fullName evidence="2">Calcineurin-like phosphoesterase domain-containing protein</fullName>
    </recommendedName>
</protein>
<sequence>MTEKTFAPHPEPTPDATSGVGRRGLLTAGALAAAGTLAAAPAHARPSHAGGPRRGHSASAAMPLAFGPSRRMRIVQFNDTQGGADSDRRTLEFMGKVLDRERPDFALINGDVIDGSPKTDLEVKQAYNNFVSPMESRGVKWAITFGNHDEDSVEGHGTTMTESRILDFVRQYKHNLNPAPVPGVPGHSNAQILVRGSRGAAPAFAIWLLDSGRYATEADTHGQSTGGFKSYDWIRPQQVRWYEETSEATASRFGKQNPGLMFFHIPTHEHAQLWHAAQSVEEASDHASAVARFGIEGVKHEDVYMGLVNSGIYASVKERGEVKGIYCGHDHINTYKGNFFGIELGYAPGTGFDTYGLNDGTWDQHTLRGARVFELDERNTAVYAGGTRVVWARDLGIDMDSAGQPLAEPVPFPAYVKA</sequence>
<dbReference type="Pfam" id="PF00149">
    <property type="entry name" value="Metallophos"/>
    <property type="match status" value="1"/>
</dbReference>
<organism evidence="3 4">
    <name type="scientific">Micrococcus flavus</name>
    <dbReference type="NCBI Taxonomy" id="384602"/>
    <lineage>
        <taxon>Bacteria</taxon>
        <taxon>Bacillati</taxon>
        <taxon>Actinomycetota</taxon>
        <taxon>Actinomycetes</taxon>
        <taxon>Micrococcales</taxon>
        <taxon>Micrococcaceae</taxon>
        <taxon>Micrococcus</taxon>
    </lineage>
</organism>
<dbReference type="PROSITE" id="PS51318">
    <property type="entry name" value="TAT"/>
    <property type="match status" value="1"/>
</dbReference>
<evidence type="ECO:0000256" key="1">
    <source>
        <dbReference type="SAM" id="MobiDB-lite"/>
    </source>
</evidence>
<keyword evidence="4" id="KW-1185">Reference proteome</keyword>
<feature type="domain" description="Calcineurin-like phosphoesterase" evidence="2">
    <location>
        <begin position="72"/>
        <end position="332"/>
    </location>
</feature>
<feature type="region of interest" description="Disordered" evidence="1">
    <location>
        <begin position="1"/>
        <end position="21"/>
    </location>
</feature>
<evidence type="ECO:0000313" key="3">
    <source>
        <dbReference type="EMBL" id="MBB4882792.1"/>
    </source>
</evidence>
<dbReference type="RefSeq" id="WP_135027777.1">
    <property type="nucleotide sequence ID" value="NZ_BMLA01000001.1"/>
</dbReference>
<dbReference type="GO" id="GO:0005737">
    <property type="term" value="C:cytoplasm"/>
    <property type="evidence" value="ECO:0007669"/>
    <property type="project" value="TreeGrafter"/>
</dbReference>
<evidence type="ECO:0000259" key="2">
    <source>
        <dbReference type="Pfam" id="PF00149"/>
    </source>
</evidence>
<comment type="caution">
    <text evidence="3">The sequence shown here is derived from an EMBL/GenBank/DDBJ whole genome shotgun (WGS) entry which is preliminary data.</text>
</comment>
<dbReference type="GO" id="GO:0016788">
    <property type="term" value="F:hydrolase activity, acting on ester bonds"/>
    <property type="evidence" value="ECO:0007669"/>
    <property type="project" value="TreeGrafter"/>
</dbReference>
<gene>
    <name evidence="3" type="ORF">BJ976_001143</name>
</gene>
<evidence type="ECO:0000313" key="4">
    <source>
        <dbReference type="Proteomes" id="UP000560081"/>
    </source>
</evidence>
<name>A0A4Y8X4G2_9MICC</name>
<dbReference type="AlphaFoldDB" id="A0A4Y8X4G2"/>
<dbReference type="EMBL" id="JACHMC010000001">
    <property type="protein sequence ID" value="MBB4882792.1"/>
    <property type="molecule type" value="Genomic_DNA"/>
</dbReference>
<accession>A0A4Y8X4G2</accession>
<dbReference type="PANTHER" id="PTHR32440">
    <property type="entry name" value="PHOSPHATASE DCR2-RELATED-RELATED"/>
    <property type="match status" value="1"/>
</dbReference>
<dbReference type="InterPro" id="IPR006311">
    <property type="entry name" value="TAT_signal"/>
</dbReference>
<reference evidence="3 4" key="1">
    <citation type="submission" date="2020-08" db="EMBL/GenBank/DDBJ databases">
        <title>Sequencing the genomes of 1000 actinobacteria strains.</title>
        <authorList>
            <person name="Klenk H.-P."/>
        </authorList>
    </citation>
    <scope>NUCLEOTIDE SEQUENCE [LARGE SCALE GENOMIC DNA]</scope>
    <source>
        <strain evidence="3 4">DSM 19079</strain>
    </source>
</reference>
<dbReference type="SUPFAM" id="SSF56300">
    <property type="entry name" value="Metallo-dependent phosphatases"/>
    <property type="match status" value="1"/>
</dbReference>
<dbReference type="Gene3D" id="3.60.21.10">
    <property type="match status" value="1"/>
</dbReference>